<dbReference type="EMBL" id="JAWSTH010000043">
    <property type="protein sequence ID" value="MDW5595937.1"/>
    <property type="molecule type" value="Genomic_DNA"/>
</dbReference>
<dbReference type="Proteomes" id="UP001284601">
    <property type="component" value="Unassembled WGS sequence"/>
</dbReference>
<proteinExistence type="predicted"/>
<comment type="caution">
    <text evidence="1">The sequence shown here is derived from an EMBL/GenBank/DDBJ whole genome shotgun (WGS) entry which is preliminary data.</text>
</comment>
<accession>A0ABU4HRI2</accession>
<evidence type="ECO:0000313" key="1">
    <source>
        <dbReference type="EMBL" id="MDW5595937.1"/>
    </source>
</evidence>
<keyword evidence="2" id="KW-1185">Reference proteome</keyword>
<sequence>MTTDDVRDTFGSDTVSHINADKLHWAVRIHGPGIGHRVVDALKLSEVLAAIARATRWIGNGLYPTQGAVPGISLARAGSSAVVHLNPGLREEPVIGLDDEDDAYVSVEGGRYLARLLAAANDWDTLSEGLAPLGARAVQTYTTVLDELAEMELGLNALVYAPLDPARGDLVPAQVDLTVDQAVEDLRFLRHEPKMVRSVEMVIGTLFAQNAHTRRFAIKPDTGPQLTGEYTAEVEPLLGSVWNRRVVATIETVAPEYEWLPRAGRTRRVLHAVERAAD</sequence>
<name>A0ABU4HRI2_9ACTN</name>
<evidence type="ECO:0000313" key="2">
    <source>
        <dbReference type="Proteomes" id="UP001284601"/>
    </source>
</evidence>
<organism evidence="1 2">
    <name type="scientific">Conexibacter stalactiti</name>
    <dbReference type="NCBI Taxonomy" id="1940611"/>
    <lineage>
        <taxon>Bacteria</taxon>
        <taxon>Bacillati</taxon>
        <taxon>Actinomycetota</taxon>
        <taxon>Thermoleophilia</taxon>
        <taxon>Solirubrobacterales</taxon>
        <taxon>Conexibacteraceae</taxon>
        <taxon>Conexibacter</taxon>
    </lineage>
</organism>
<protein>
    <submittedName>
        <fullName evidence="1">Uncharacterized protein</fullName>
    </submittedName>
</protein>
<dbReference type="RefSeq" id="WP_318598282.1">
    <property type="nucleotide sequence ID" value="NZ_JAWSTH010000043.1"/>
</dbReference>
<gene>
    <name evidence="1" type="ORF">R7226_16430</name>
</gene>
<reference evidence="2" key="1">
    <citation type="submission" date="2023-07" db="EMBL/GenBank/DDBJ databases">
        <title>Conexibacter stalactiti sp. nov., isolated from stalactites in a lava cave and emended description of the genus Conexibacter.</title>
        <authorList>
            <person name="Lee S.D."/>
        </authorList>
    </citation>
    <scope>NUCLEOTIDE SEQUENCE [LARGE SCALE GENOMIC DNA]</scope>
    <source>
        <strain evidence="2">KCTC 39840</strain>
    </source>
</reference>